<comment type="similarity">
    <text evidence="1">Belongs to the glycosyltransferase 2 family.</text>
</comment>
<gene>
    <name evidence="6" type="ORF">MFMK1_000263</name>
</gene>
<keyword evidence="2 6" id="KW-0328">Glycosyltransferase</keyword>
<dbReference type="Proteomes" id="UP001329915">
    <property type="component" value="Chromosome"/>
</dbReference>
<evidence type="ECO:0000259" key="5">
    <source>
        <dbReference type="Pfam" id="PF00535"/>
    </source>
</evidence>
<dbReference type="AlphaFoldDB" id="A0AAU0UIR9"/>
<dbReference type="PANTHER" id="PTHR43630:SF1">
    <property type="entry name" value="POLY-BETA-1,6-N-ACETYL-D-GLUCOSAMINE SYNTHASE"/>
    <property type="match status" value="1"/>
</dbReference>
<accession>A0AAU0UIR9</accession>
<reference evidence="6 7" key="1">
    <citation type="submission" date="2023-04" db="EMBL/GenBank/DDBJ databases">
        <authorList>
            <person name="Hsu D."/>
        </authorList>
    </citation>
    <scope>NUCLEOTIDE SEQUENCE [LARGE SCALE GENOMIC DNA]</scope>
    <source>
        <strain evidence="6 7">MK1</strain>
    </source>
</reference>
<evidence type="ECO:0000313" key="7">
    <source>
        <dbReference type="Proteomes" id="UP001329915"/>
    </source>
</evidence>
<dbReference type="EC" id="2.4.-.-" evidence="6"/>
<dbReference type="KEGG" id="dbc:MFMK1_000263"/>
<feature type="transmembrane region" description="Helical" evidence="4">
    <location>
        <begin position="254"/>
        <end position="270"/>
    </location>
</feature>
<dbReference type="PANTHER" id="PTHR43630">
    <property type="entry name" value="POLY-BETA-1,6-N-ACETYL-D-GLUCOSAMINE SYNTHASE"/>
    <property type="match status" value="1"/>
</dbReference>
<feature type="domain" description="Glycosyltransferase 2-like" evidence="5">
    <location>
        <begin position="8"/>
        <end position="120"/>
    </location>
</feature>
<proteinExistence type="inferred from homology"/>
<dbReference type="Pfam" id="PF00535">
    <property type="entry name" value="Glycos_transf_2"/>
    <property type="match status" value="1"/>
</dbReference>
<keyword evidence="7" id="KW-1185">Reference proteome</keyword>
<evidence type="ECO:0000256" key="1">
    <source>
        <dbReference type="ARBA" id="ARBA00006739"/>
    </source>
</evidence>
<evidence type="ECO:0000256" key="2">
    <source>
        <dbReference type="ARBA" id="ARBA00022676"/>
    </source>
</evidence>
<keyword evidence="4" id="KW-0812">Transmembrane</keyword>
<dbReference type="InterPro" id="IPR029044">
    <property type="entry name" value="Nucleotide-diphossugar_trans"/>
</dbReference>
<organism evidence="6 7">
    <name type="scientific">Metallumcola ferriviriculae</name>
    <dbReference type="NCBI Taxonomy" id="3039180"/>
    <lineage>
        <taxon>Bacteria</taxon>
        <taxon>Bacillati</taxon>
        <taxon>Bacillota</taxon>
        <taxon>Clostridia</taxon>
        <taxon>Neomoorellales</taxon>
        <taxon>Desulfitibacteraceae</taxon>
        <taxon>Metallumcola</taxon>
    </lineage>
</organism>
<evidence type="ECO:0000256" key="4">
    <source>
        <dbReference type="SAM" id="Phobius"/>
    </source>
</evidence>
<keyword evidence="4" id="KW-1133">Transmembrane helix</keyword>
<dbReference type="RefSeq" id="WP_366923385.1">
    <property type="nucleotide sequence ID" value="NZ_CP121694.1"/>
</dbReference>
<dbReference type="GO" id="GO:0016757">
    <property type="term" value="F:glycosyltransferase activity"/>
    <property type="evidence" value="ECO:0007669"/>
    <property type="project" value="UniProtKB-KW"/>
</dbReference>
<dbReference type="Gene3D" id="3.90.550.10">
    <property type="entry name" value="Spore Coat Polysaccharide Biosynthesis Protein SpsA, Chain A"/>
    <property type="match status" value="1"/>
</dbReference>
<dbReference type="EMBL" id="CP121694">
    <property type="protein sequence ID" value="WRO20492.1"/>
    <property type="molecule type" value="Genomic_DNA"/>
</dbReference>
<evidence type="ECO:0000313" key="6">
    <source>
        <dbReference type="EMBL" id="WRO20492.1"/>
    </source>
</evidence>
<keyword evidence="3 6" id="KW-0808">Transferase</keyword>
<dbReference type="InterPro" id="IPR001173">
    <property type="entry name" value="Glyco_trans_2-like"/>
</dbReference>
<keyword evidence="4" id="KW-0472">Membrane</keyword>
<sequence>MKHIPVTLIVAVKNEEKRLKEFLPSVAAQSFYPAEMIVSDGGSSDGTWAYLINFKGQAPFPVKLLQLFGANIAKSRNEAIGTAKYPVVAITDASCVLDKAWLREITAPFELPEIEVVSGRYIPEANTALQQCTAALTISESPYFTKFLPSGRSVAFTKAAWRKAGGYPQWLNYGEDTYFDLALRKHGCTFVLAPEAVVYWEQRKSIGDLWSQFWCCARGDGQADAFPNSYRYIISIWACMLLSVLGGIFFRPWLLPFIAVVFILISVCLAKRKLPSAGIRVWRWAPVILLVVKTAQTMGFILGTAERVTYCKAPGE</sequence>
<dbReference type="SUPFAM" id="SSF53448">
    <property type="entry name" value="Nucleotide-diphospho-sugar transferases"/>
    <property type="match status" value="1"/>
</dbReference>
<name>A0AAU0UIR9_9FIRM</name>
<protein>
    <submittedName>
        <fullName evidence="6">Glycosyltransferase</fullName>
        <ecNumber evidence="6">2.4.-.-</ecNumber>
    </submittedName>
</protein>
<evidence type="ECO:0000256" key="3">
    <source>
        <dbReference type="ARBA" id="ARBA00022679"/>
    </source>
</evidence>